<evidence type="ECO:0000256" key="2">
    <source>
        <dbReference type="SAM" id="MobiDB-lite"/>
    </source>
</evidence>
<dbReference type="RefSeq" id="XP_021874104.1">
    <property type="nucleotide sequence ID" value="XM_022019036.1"/>
</dbReference>
<dbReference type="Proteomes" id="UP000193218">
    <property type="component" value="Unassembled WGS sequence"/>
</dbReference>
<feature type="coiled-coil region" evidence="1">
    <location>
        <begin position="98"/>
        <end position="167"/>
    </location>
</feature>
<proteinExistence type="predicted"/>
<dbReference type="GeneID" id="33560845"/>
<accession>A0A1Y1UQQ4</accession>
<dbReference type="InParanoid" id="A0A1Y1UQQ4"/>
<feature type="region of interest" description="Disordered" evidence="2">
    <location>
        <begin position="68"/>
        <end position="88"/>
    </location>
</feature>
<feature type="compositionally biased region" description="Polar residues" evidence="2">
    <location>
        <begin position="192"/>
        <end position="203"/>
    </location>
</feature>
<feature type="region of interest" description="Disordered" evidence="2">
    <location>
        <begin position="171"/>
        <end position="203"/>
    </location>
</feature>
<keyword evidence="1" id="KW-0175">Coiled coil</keyword>
<sequence>MPATASIRTGGKPVGIQELLTTFDDYPRIVKERDAARSQIVASSRAVSAAEEKRDQAILDLEKEKAARSMDASRAVQERKDAEKAVEASVRGELKPRITELEGRVKDLTQQRSKLTDEISTLRRQMASWISSMERLHKERSNAAEQEKKAEESRMALNEKLRELDTQILEGLKLSSKEPPTPAFASAGSRDGSVSRTTLASRD</sequence>
<protein>
    <submittedName>
        <fullName evidence="3">Uncharacterized protein</fullName>
    </submittedName>
</protein>
<name>A0A1Y1UQQ4_9TREE</name>
<evidence type="ECO:0000313" key="4">
    <source>
        <dbReference type="Proteomes" id="UP000193218"/>
    </source>
</evidence>
<dbReference type="AlphaFoldDB" id="A0A1Y1UQQ4"/>
<organism evidence="3 4">
    <name type="scientific">Kockovaella imperatae</name>
    <dbReference type="NCBI Taxonomy" id="4999"/>
    <lineage>
        <taxon>Eukaryota</taxon>
        <taxon>Fungi</taxon>
        <taxon>Dikarya</taxon>
        <taxon>Basidiomycota</taxon>
        <taxon>Agaricomycotina</taxon>
        <taxon>Tremellomycetes</taxon>
        <taxon>Tremellales</taxon>
        <taxon>Cuniculitremaceae</taxon>
        <taxon>Kockovaella</taxon>
    </lineage>
</organism>
<evidence type="ECO:0000313" key="3">
    <source>
        <dbReference type="EMBL" id="ORX40319.1"/>
    </source>
</evidence>
<dbReference type="OrthoDB" id="2564008at2759"/>
<keyword evidence="4" id="KW-1185">Reference proteome</keyword>
<evidence type="ECO:0000256" key="1">
    <source>
        <dbReference type="SAM" id="Coils"/>
    </source>
</evidence>
<gene>
    <name evidence="3" type="ORF">BD324DRAFT_679337</name>
</gene>
<feature type="compositionally biased region" description="Basic and acidic residues" evidence="2">
    <location>
        <begin position="76"/>
        <end position="88"/>
    </location>
</feature>
<dbReference type="EMBL" id="NBSH01000002">
    <property type="protein sequence ID" value="ORX40319.1"/>
    <property type="molecule type" value="Genomic_DNA"/>
</dbReference>
<reference evidence="3 4" key="1">
    <citation type="submission" date="2017-03" db="EMBL/GenBank/DDBJ databases">
        <title>Widespread Adenine N6-methylation of Active Genes in Fungi.</title>
        <authorList>
            <consortium name="DOE Joint Genome Institute"/>
            <person name="Mondo S.J."/>
            <person name="Dannebaum R.O."/>
            <person name="Kuo R.C."/>
            <person name="Louie K.B."/>
            <person name="Bewick A.J."/>
            <person name="Labutti K."/>
            <person name="Haridas S."/>
            <person name="Kuo A."/>
            <person name="Salamov A."/>
            <person name="Ahrendt S.R."/>
            <person name="Lau R."/>
            <person name="Bowen B.P."/>
            <person name="Lipzen A."/>
            <person name="Sullivan W."/>
            <person name="Andreopoulos W.B."/>
            <person name="Clum A."/>
            <person name="Lindquist E."/>
            <person name="Daum C."/>
            <person name="Northen T.R."/>
            <person name="Ramamoorthy G."/>
            <person name="Schmitz R.J."/>
            <person name="Gryganskyi A."/>
            <person name="Culley D."/>
            <person name="Magnuson J."/>
            <person name="James T.Y."/>
            <person name="O'Malley M.A."/>
            <person name="Stajich J.E."/>
            <person name="Spatafora J.W."/>
            <person name="Visel A."/>
            <person name="Grigoriev I.V."/>
        </authorList>
    </citation>
    <scope>NUCLEOTIDE SEQUENCE [LARGE SCALE GENOMIC DNA]</scope>
    <source>
        <strain evidence="3 4">NRRL Y-17943</strain>
    </source>
</reference>
<comment type="caution">
    <text evidence="3">The sequence shown here is derived from an EMBL/GenBank/DDBJ whole genome shotgun (WGS) entry which is preliminary data.</text>
</comment>